<gene>
    <name evidence="1" type="primary">Mnt-RC</name>
</gene>
<name>C0PV69_DROME</name>
<feature type="non-terminal residue" evidence="1">
    <location>
        <position position="1"/>
    </location>
</feature>
<proteinExistence type="evidence at transcript level"/>
<dbReference type="AlphaFoldDB" id="C0PV69"/>
<protein>
    <submittedName>
        <fullName evidence="1">MIP09166p</fullName>
    </submittedName>
</protein>
<sequence>PFSRRNNNKQKEKKNISSSNLSTIFSNFFLKCKTIITSAKFYVK</sequence>
<accession>C0PV69</accession>
<organism evidence="1">
    <name type="scientific">Drosophila melanogaster</name>
    <name type="common">Fruit fly</name>
    <dbReference type="NCBI Taxonomy" id="7227"/>
    <lineage>
        <taxon>Eukaryota</taxon>
        <taxon>Metazoa</taxon>
        <taxon>Ecdysozoa</taxon>
        <taxon>Arthropoda</taxon>
        <taxon>Hexapoda</taxon>
        <taxon>Insecta</taxon>
        <taxon>Pterygota</taxon>
        <taxon>Neoptera</taxon>
        <taxon>Endopterygota</taxon>
        <taxon>Diptera</taxon>
        <taxon>Brachycera</taxon>
        <taxon>Muscomorpha</taxon>
        <taxon>Ephydroidea</taxon>
        <taxon>Drosophilidae</taxon>
        <taxon>Drosophila</taxon>
        <taxon>Sophophora</taxon>
    </lineage>
</organism>
<evidence type="ECO:0000313" key="1">
    <source>
        <dbReference type="EMBL" id="ACN81346.1"/>
    </source>
</evidence>
<dbReference type="EMBL" id="BT072925">
    <property type="protein sequence ID" value="ACN81346.1"/>
    <property type="molecule type" value="mRNA"/>
</dbReference>
<reference evidence="1" key="1">
    <citation type="submission" date="2009-03" db="EMBL/GenBank/DDBJ databases">
        <authorList>
            <person name="Carlson J."/>
            <person name="Booth B."/>
            <person name="Frise E."/>
            <person name="Sandler J."/>
            <person name="Wan K."/>
            <person name="Yu C."/>
            <person name="Celniker S."/>
        </authorList>
    </citation>
    <scope>NUCLEOTIDE SEQUENCE</scope>
</reference>